<gene>
    <name evidence="1" type="ORF">CEXT_762101</name>
</gene>
<keyword evidence="2" id="KW-1185">Reference proteome</keyword>
<evidence type="ECO:0000313" key="1">
    <source>
        <dbReference type="EMBL" id="GIX76997.1"/>
    </source>
</evidence>
<dbReference type="AlphaFoldDB" id="A0AAV4MWW3"/>
<name>A0AAV4MWW3_CAEEX</name>
<comment type="caution">
    <text evidence="1">The sequence shown here is derived from an EMBL/GenBank/DDBJ whole genome shotgun (WGS) entry which is preliminary data.</text>
</comment>
<reference evidence="1 2" key="1">
    <citation type="submission" date="2021-06" db="EMBL/GenBank/DDBJ databases">
        <title>Caerostris extrusa draft genome.</title>
        <authorList>
            <person name="Kono N."/>
            <person name="Arakawa K."/>
        </authorList>
    </citation>
    <scope>NUCLEOTIDE SEQUENCE [LARGE SCALE GENOMIC DNA]</scope>
</reference>
<sequence>MVDERNGLIISKLKIDRKTTPSHHSRITRTCKLTKSYLISVSGTIISGEVQLIQHTSSERTHVSGPIKAVLCPGEHLRFSLTSQQTHQELLSSESRDIMRRLKDKEVFLLPNG</sequence>
<organism evidence="1 2">
    <name type="scientific">Caerostris extrusa</name>
    <name type="common">Bark spider</name>
    <name type="synonym">Caerostris bankana</name>
    <dbReference type="NCBI Taxonomy" id="172846"/>
    <lineage>
        <taxon>Eukaryota</taxon>
        <taxon>Metazoa</taxon>
        <taxon>Ecdysozoa</taxon>
        <taxon>Arthropoda</taxon>
        <taxon>Chelicerata</taxon>
        <taxon>Arachnida</taxon>
        <taxon>Araneae</taxon>
        <taxon>Araneomorphae</taxon>
        <taxon>Entelegynae</taxon>
        <taxon>Araneoidea</taxon>
        <taxon>Araneidae</taxon>
        <taxon>Caerostris</taxon>
    </lineage>
</organism>
<accession>A0AAV4MWW3</accession>
<proteinExistence type="predicted"/>
<dbReference type="EMBL" id="BPLR01002708">
    <property type="protein sequence ID" value="GIX76997.1"/>
    <property type="molecule type" value="Genomic_DNA"/>
</dbReference>
<dbReference type="Proteomes" id="UP001054945">
    <property type="component" value="Unassembled WGS sequence"/>
</dbReference>
<evidence type="ECO:0000313" key="2">
    <source>
        <dbReference type="Proteomes" id="UP001054945"/>
    </source>
</evidence>
<protein>
    <submittedName>
        <fullName evidence="1">Uncharacterized protein</fullName>
    </submittedName>
</protein>